<proteinExistence type="predicted"/>
<evidence type="ECO:0000313" key="3">
    <source>
        <dbReference type="Proteomes" id="UP000297706"/>
    </source>
</evidence>
<protein>
    <submittedName>
        <fullName evidence="2">Chemotaxis protein CheW</fullName>
    </submittedName>
</protein>
<feature type="domain" description="CheW-like" evidence="1">
    <location>
        <begin position="712"/>
        <end position="857"/>
    </location>
</feature>
<gene>
    <name evidence="2" type="ORF">C3Y98_04890</name>
</gene>
<dbReference type="Gene3D" id="2.30.30.40">
    <property type="entry name" value="SH3 Domains"/>
    <property type="match status" value="1"/>
</dbReference>
<keyword evidence="3" id="KW-1185">Reference proteome</keyword>
<dbReference type="GO" id="GO:0006935">
    <property type="term" value="P:chemotaxis"/>
    <property type="evidence" value="ECO:0007669"/>
    <property type="project" value="InterPro"/>
</dbReference>
<evidence type="ECO:0000259" key="1">
    <source>
        <dbReference type="PROSITE" id="PS50851"/>
    </source>
</evidence>
<sequence length="861" mass="96279">MSYYKGFEVDDRLYGVIRHMNGVEKYRDDLHKQQVAWDYLSVLGQLAKLDTELSQTRKEFTQLTGTLLNQLGLELLNKSVRQYAFKAQVAINIMIRNLFERTADIGFIATDDDVCAYLKQLESDPDSEVLNEKRQYLLDRFEQYVAKYSVYHNIILLDTQGNVVLQLDQHNPVTQSKDPLIMESLHTENAYVENFRYSDLLPNEQNSLIYSYRVVSPEDGHALGVICLCFKFKNECDGIFAGLLSDDQLAIVTLLNKEGKVIASSSDKVALNARFKPELSQDYSVVNYEGVEYFCCTRQTDGFQGYHGSGWLGFVMVPLRKIFGQQSNVAIDLPAALLDSVMQGALFNAEIKNIPVSASQIQRELNRLVWNGNVQQATDKSSSDAVVSKVLLSEIKHTGVLTKHIFENSIADIQKTVIASVLQGSMNMAALAIDIMDRNLYERANDCRWWALTTTFRSLMSKQALQTQDVGEIQSVLHYINSLYTVYGNIIVFDTQGRVIAVSNPQEQSLQGQVLTEPWVRKALALRSAQDYVVSDFVTTPLYNALPSYIYAAAIHAIEDEKVLGGIGIVFDAAPQFLAMLQDVLPHGKLDREQEVQLDYSFAVYTDADKSVIASTHKRFSAGDLLDISDDFFALTHGQSMCKVVTFHHKNYAVGCSKSAGYREYKGTADHYQQEVFAFVLIYLGEETQAVQQPASLKPVYVQHSMHNSIYNLQLATFYVGNNWLALSANQVASAIQVDTHLPISGGEQDIVAGYLMYRGNSLALVHTSMLLGGAKPVNQKITEVVVVKIDSEYIGLVVDALGEMMDVAMEQIRPVGTEISAYNQIVKSLVLSSSQNPQEPMLQIIDVEQLSYCLQETAEA</sequence>
<dbReference type="SUPFAM" id="SSF50341">
    <property type="entry name" value="CheW-like"/>
    <property type="match status" value="1"/>
</dbReference>
<dbReference type="SMART" id="SM00260">
    <property type="entry name" value="CheW"/>
    <property type="match status" value="1"/>
</dbReference>
<dbReference type="GO" id="GO:0007165">
    <property type="term" value="P:signal transduction"/>
    <property type="evidence" value="ECO:0007669"/>
    <property type="project" value="InterPro"/>
</dbReference>
<organism evidence="2 3">
    <name type="scientific">Methylotenera oryzisoli</name>
    <dbReference type="NCBI Taxonomy" id="2080758"/>
    <lineage>
        <taxon>Bacteria</taxon>
        <taxon>Pseudomonadati</taxon>
        <taxon>Pseudomonadota</taxon>
        <taxon>Betaproteobacteria</taxon>
        <taxon>Nitrosomonadales</taxon>
        <taxon>Methylophilaceae</taxon>
        <taxon>Methylotenera</taxon>
    </lineage>
</organism>
<dbReference type="Pfam" id="PF01584">
    <property type="entry name" value="CheW"/>
    <property type="match status" value="1"/>
</dbReference>
<name>A0A4Y9VSF8_9PROT</name>
<dbReference type="OrthoDB" id="9814866at2"/>
<evidence type="ECO:0000313" key="2">
    <source>
        <dbReference type="EMBL" id="TFW71443.1"/>
    </source>
</evidence>
<dbReference type="RefSeq" id="WP_135276990.1">
    <property type="nucleotide sequence ID" value="NZ_PQVH01000008.1"/>
</dbReference>
<dbReference type="PROSITE" id="PS50851">
    <property type="entry name" value="CHEW"/>
    <property type="match status" value="1"/>
</dbReference>
<reference evidence="2 3" key="1">
    <citation type="submission" date="2018-02" db="EMBL/GenBank/DDBJ databases">
        <title>A novel lanthanide dependent methylotroph, Methylotenera sp. La3113.</title>
        <authorList>
            <person name="Lv H."/>
            <person name="Tani A."/>
        </authorList>
    </citation>
    <scope>NUCLEOTIDE SEQUENCE [LARGE SCALE GENOMIC DNA]</scope>
    <source>
        <strain evidence="2 3">La3113</strain>
    </source>
</reference>
<dbReference type="Gene3D" id="2.40.50.180">
    <property type="entry name" value="CheA-289, Domain 4"/>
    <property type="match status" value="1"/>
</dbReference>
<dbReference type="Proteomes" id="UP000297706">
    <property type="component" value="Unassembled WGS sequence"/>
</dbReference>
<dbReference type="InterPro" id="IPR002545">
    <property type="entry name" value="CheW-lke_dom"/>
</dbReference>
<dbReference type="EMBL" id="PQVH01000008">
    <property type="protein sequence ID" value="TFW71443.1"/>
    <property type="molecule type" value="Genomic_DNA"/>
</dbReference>
<accession>A0A4Y9VSF8</accession>
<dbReference type="InterPro" id="IPR036061">
    <property type="entry name" value="CheW-like_dom_sf"/>
</dbReference>
<dbReference type="AlphaFoldDB" id="A0A4Y9VSF8"/>
<comment type="caution">
    <text evidence="2">The sequence shown here is derived from an EMBL/GenBank/DDBJ whole genome shotgun (WGS) entry which is preliminary data.</text>
</comment>
<dbReference type="Gene3D" id="3.30.450.20">
    <property type="entry name" value="PAS domain"/>
    <property type="match status" value="1"/>
</dbReference>